<name>A0A4Q1HSF1_9BURK</name>
<dbReference type="EMBL" id="PYAL01000001">
    <property type="protein sequence ID" value="RXN93423.1"/>
    <property type="molecule type" value="Genomic_DNA"/>
</dbReference>
<evidence type="ECO:0000313" key="1">
    <source>
        <dbReference type="EMBL" id="RXN93423.1"/>
    </source>
</evidence>
<keyword evidence="2" id="KW-1185">Reference proteome</keyword>
<gene>
    <name evidence="1" type="ORF">C7R54_00865</name>
</gene>
<sequence length="106" mass="11702">MRHAPATLDANAAAQEVQFLQEDVEVMLPTGYRRQIARGSQWRQVGTLPQGSVLRPVGAVFTIEGRQVHEAYLVVTQDKLVGFYLPGDRAYSALGLPVVLKLGERQ</sequence>
<proteinExistence type="predicted"/>
<comment type="caution">
    <text evidence="1">The sequence shown here is derived from an EMBL/GenBank/DDBJ whole genome shotgun (WGS) entry which is preliminary data.</text>
</comment>
<accession>A0A4Q1HSF1</accession>
<dbReference type="OrthoDB" id="8657429at2"/>
<evidence type="ECO:0000313" key="2">
    <source>
        <dbReference type="Proteomes" id="UP000290849"/>
    </source>
</evidence>
<dbReference type="Proteomes" id="UP000290849">
    <property type="component" value="Unassembled WGS sequence"/>
</dbReference>
<reference evidence="1 2" key="1">
    <citation type="journal article" date="2017" name="Int. J. Syst. Evol. Microbiol.">
        <title>Achromobacter aloeverae sp. nov., isolated from the root of Aloe vera (L.) Burm.f.</title>
        <authorList>
            <person name="Kuncharoen N."/>
            <person name="Muramatsu Y."/>
            <person name="Shibata C."/>
            <person name="Kamakura Y."/>
            <person name="Nakagawa Y."/>
            <person name="Tanasupawat S."/>
        </authorList>
    </citation>
    <scope>NUCLEOTIDE SEQUENCE [LARGE SCALE GENOMIC DNA]</scope>
    <source>
        <strain evidence="1 2">AVA-1</strain>
    </source>
</reference>
<protein>
    <submittedName>
        <fullName evidence="1">Uncharacterized protein</fullName>
    </submittedName>
</protein>
<dbReference type="AlphaFoldDB" id="A0A4Q1HSF1"/>
<organism evidence="1 2">
    <name type="scientific">Achromobacter aloeverae</name>
    <dbReference type="NCBI Taxonomy" id="1750518"/>
    <lineage>
        <taxon>Bacteria</taxon>
        <taxon>Pseudomonadati</taxon>
        <taxon>Pseudomonadota</taxon>
        <taxon>Betaproteobacteria</taxon>
        <taxon>Burkholderiales</taxon>
        <taxon>Alcaligenaceae</taxon>
        <taxon>Achromobacter</taxon>
    </lineage>
</organism>